<reference evidence="3" key="1">
    <citation type="submission" date="2015-06" db="EMBL/GenBank/DDBJ databases">
        <title>Expansion of signal transduction pathways in fungi by whole-genome duplication.</title>
        <authorList>
            <consortium name="DOE Joint Genome Institute"/>
            <person name="Corrochano L.M."/>
            <person name="Kuo A."/>
            <person name="Marcet-Houben M."/>
            <person name="Polaino S."/>
            <person name="Salamov A."/>
            <person name="Villalobos J.M."/>
            <person name="Alvarez M.I."/>
            <person name="Avalos J."/>
            <person name="Benito E.P."/>
            <person name="Benoit I."/>
            <person name="Burger G."/>
            <person name="Camino L.P."/>
            <person name="Canovas D."/>
            <person name="Cerda-Olmedo E."/>
            <person name="Cheng J.-F."/>
            <person name="Dominguez A."/>
            <person name="Elias M."/>
            <person name="Eslava A.P."/>
            <person name="Glaser F."/>
            <person name="Grimwood J."/>
            <person name="Gutierrez G."/>
            <person name="Heitman J."/>
            <person name="Henrissat B."/>
            <person name="Iturriaga E.A."/>
            <person name="Lang B.F."/>
            <person name="Lavin J.L."/>
            <person name="Lee S."/>
            <person name="Li W."/>
            <person name="Lindquist E."/>
            <person name="Lopez-Garcia S."/>
            <person name="Luque E.M."/>
            <person name="Marcos A.T."/>
            <person name="Martin J."/>
            <person name="McCluskey K."/>
            <person name="Medina H.R."/>
            <person name="Miralles-Duran A."/>
            <person name="Miyazaki A."/>
            <person name="Munoz-Torres E."/>
            <person name="Oguiza J.A."/>
            <person name="Ohm R."/>
            <person name="Olmedo M."/>
            <person name="Orejas M."/>
            <person name="Ortiz-Castellanos L."/>
            <person name="Pisabarro A.G."/>
            <person name="Rodriguez-Romero J."/>
            <person name="Ruiz-Herrera J."/>
            <person name="Ruiz-Vazquez R."/>
            <person name="Sanz C."/>
            <person name="Schackwitz W."/>
            <person name="Schmutz J."/>
            <person name="Shahriari M."/>
            <person name="Shelest E."/>
            <person name="Silva-Franco F."/>
            <person name="Soanes D."/>
            <person name="Syed K."/>
            <person name="Tagua V.G."/>
            <person name="Talbot N.J."/>
            <person name="Thon M."/>
            <person name="De vries R.P."/>
            <person name="Wiebenga A."/>
            <person name="Yadav J.S."/>
            <person name="Braun E.L."/>
            <person name="Baker S."/>
            <person name="Garre V."/>
            <person name="Horwitz B."/>
            <person name="Torres-Martinez S."/>
            <person name="Idnurm A."/>
            <person name="Herrera-Estrella A."/>
            <person name="Gabaldon T."/>
            <person name="Grigoriev I.V."/>
        </authorList>
    </citation>
    <scope>NUCLEOTIDE SEQUENCE [LARGE SCALE GENOMIC DNA]</scope>
    <source>
        <strain evidence="3">NRRL 1555(-)</strain>
    </source>
</reference>
<organism evidence="2 3">
    <name type="scientific">Phycomyces blakesleeanus (strain ATCC 8743b / DSM 1359 / FGSC 10004 / NBRC 33097 / NRRL 1555)</name>
    <dbReference type="NCBI Taxonomy" id="763407"/>
    <lineage>
        <taxon>Eukaryota</taxon>
        <taxon>Fungi</taxon>
        <taxon>Fungi incertae sedis</taxon>
        <taxon>Mucoromycota</taxon>
        <taxon>Mucoromycotina</taxon>
        <taxon>Mucoromycetes</taxon>
        <taxon>Mucorales</taxon>
        <taxon>Phycomycetaceae</taxon>
        <taxon>Phycomyces</taxon>
    </lineage>
</organism>
<accession>A0A167P2C6</accession>
<dbReference type="AlphaFoldDB" id="A0A167P2C6"/>
<dbReference type="Proteomes" id="UP000077315">
    <property type="component" value="Unassembled WGS sequence"/>
</dbReference>
<evidence type="ECO:0000256" key="1">
    <source>
        <dbReference type="SAM" id="Phobius"/>
    </source>
</evidence>
<feature type="transmembrane region" description="Helical" evidence="1">
    <location>
        <begin position="78"/>
        <end position="100"/>
    </location>
</feature>
<protein>
    <submittedName>
        <fullName evidence="2">Uncharacterized protein</fullName>
    </submittedName>
</protein>
<keyword evidence="1" id="KW-0812">Transmembrane</keyword>
<evidence type="ECO:0000313" key="2">
    <source>
        <dbReference type="EMBL" id="OAD77114.1"/>
    </source>
</evidence>
<name>A0A167P2C6_PHYB8</name>
<dbReference type="EMBL" id="KV440975">
    <property type="protein sequence ID" value="OAD77114.1"/>
    <property type="molecule type" value="Genomic_DNA"/>
</dbReference>
<dbReference type="VEuPathDB" id="FungiDB:PHYBLDRAFT_68074"/>
<evidence type="ECO:0000313" key="3">
    <source>
        <dbReference type="Proteomes" id="UP000077315"/>
    </source>
</evidence>
<dbReference type="GeneID" id="29002788"/>
<keyword evidence="1" id="KW-0472">Membrane</keyword>
<keyword evidence="3" id="KW-1185">Reference proteome</keyword>
<sequence length="105" mass="12226">MQKQSEIPQIAFAGESTSAYIRYERVEKLRCLITGDKISQETKAKSRSRKRLNLEDLSNAECKKEFRFTLSETQLYDYVIVISVLLIFSLNIMFCIVYVLQQHPA</sequence>
<dbReference type="RefSeq" id="XP_018295154.1">
    <property type="nucleotide sequence ID" value="XM_018441882.1"/>
</dbReference>
<keyword evidence="1" id="KW-1133">Transmembrane helix</keyword>
<dbReference type="InParanoid" id="A0A167P2C6"/>
<gene>
    <name evidence="2" type="ORF">PHYBLDRAFT_68074</name>
</gene>
<proteinExistence type="predicted"/>